<sequence length="481" mass="54722">MQRDVHRRENTRTSLREFRRAPCKQRAWQVALLLEPTFDLGEEEGSRSEVLGVGCWGALVKDKQPSVRCMIEWVATRLLYRHPECCCEMWSAIKDNSEQRTGSICSLFAICTHLCKLYEGRRLEEFMESMLVEILPWTMMQHFSVRTYAQVALCTVWTVARQQNMLDFCERHALLEGCFNQVATVESNSTKSVKKLMESFWFSDFHPIADYSIEVIFYILPWLCLLAQDEWIHPDLFADINGLTWLRGNHSGDLQLYSPDSKLRTAKPGDWRTKLGEGARASEPVSVSDLEGNVQKKLIPWRSLMPDHTEADVTYKRQSGAQGGLVLVASLIDKPTNLGGLCRTCEIFGVSEYVVGNMKYVEDPRFKSLSVTAEKWIPITEVRVHELEAFLQRMRREGYALVGAEQTASSTSLCDFSFPAKTLVLLGNEKEGIPVKLIQLLDACVEVPQWGVVRSLNVHVSGALFVWEYTRQHPPVTTTTG</sequence>
<name>A0ABM1EFP3_PRICU</name>
<dbReference type="InterPro" id="IPR016024">
    <property type="entry name" value="ARM-type_fold"/>
</dbReference>
<dbReference type="CDD" id="cd18091">
    <property type="entry name" value="SpoU-like_TRM3-like"/>
    <property type="match status" value="1"/>
</dbReference>
<protein>
    <submittedName>
        <fullName evidence="5">Probable methyltransferase TARBP1</fullName>
    </submittedName>
</protein>
<dbReference type="InterPro" id="IPR045330">
    <property type="entry name" value="TRM3/TARBP1"/>
</dbReference>
<evidence type="ECO:0000256" key="2">
    <source>
        <dbReference type="ARBA" id="ARBA00022679"/>
    </source>
</evidence>
<evidence type="ECO:0000259" key="3">
    <source>
        <dbReference type="Pfam" id="PF00588"/>
    </source>
</evidence>
<dbReference type="Pfam" id="PF00588">
    <property type="entry name" value="SpoU_methylase"/>
    <property type="match status" value="1"/>
</dbReference>
<dbReference type="GO" id="GO:0008168">
    <property type="term" value="F:methyltransferase activity"/>
    <property type="evidence" value="ECO:0007669"/>
    <property type="project" value="UniProtKB-KW"/>
</dbReference>
<dbReference type="SUPFAM" id="SSF48371">
    <property type="entry name" value="ARM repeat"/>
    <property type="match status" value="1"/>
</dbReference>
<organism evidence="4 5">
    <name type="scientific">Priapulus caudatus</name>
    <name type="common">Priapulid worm</name>
    <dbReference type="NCBI Taxonomy" id="37621"/>
    <lineage>
        <taxon>Eukaryota</taxon>
        <taxon>Metazoa</taxon>
        <taxon>Ecdysozoa</taxon>
        <taxon>Scalidophora</taxon>
        <taxon>Priapulida</taxon>
        <taxon>Priapulimorpha</taxon>
        <taxon>Priapulimorphida</taxon>
        <taxon>Priapulidae</taxon>
        <taxon>Priapulus</taxon>
    </lineage>
</organism>
<dbReference type="InterPro" id="IPR001537">
    <property type="entry name" value="SpoU_MeTrfase"/>
</dbReference>
<dbReference type="GO" id="GO:0032259">
    <property type="term" value="P:methylation"/>
    <property type="evidence" value="ECO:0007669"/>
    <property type="project" value="UniProtKB-KW"/>
</dbReference>
<keyword evidence="1 5" id="KW-0489">Methyltransferase</keyword>
<dbReference type="SUPFAM" id="SSF75217">
    <property type="entry name" value="alpha/beta knot"/>
    <property type="match status" value="1"/>
</dbReference>
<gene>
    <name evidence="5" type="primary">LOC106811809</name>
</gene>
<reference evidence="5" key="1">
    <citation type="submission" date="2025-08" db="UniProtKB">
        <authorList>
            <consortium name="RefSeq"/>
        </authorList>
    </citation>
    <scope>IDENTIFICATION</scope>
</reference>
<evidence type="ECO:0000313" key="5">
    <source>
        <dbReference type="RefSeq" id="XP_014671014.1"/>
    </source>
</evidence>
<proteinExistence type="predicted"/>
<dbReference type="Gene3D" id="3.40.1280.10">
    <property type="match status" value="1"/>
</dbReference>
<keyword evidence="4" id="KW-1185">Reference proteome</keyword>
<feature type="domain" description="tRNA/rRNA methyltransferase SpoU type" evidence="3">
    <location>
        <begin position="325"/>
        <end position="466"/>
    </location>
</feature>
<dbReference type="Proteomes" id="UP000695022">
    <property type="component" value="Unplaced"/>
</dbReference>
<keyword evidence="2" id="KW-0808">Transferase</keyword>
<evidence type="ECO:0000256" key="1">
    <source>
        <dbReference type="ARBA" id="ARBA00022603"/>
    </source>
</evidence>
<dbReference type="InterPro" id="IPR044748">
    <property type="entry name" value="Trm3/TARBP1_C"/>
</dbReference>
<dbReference type="InterPro" id="IPR029026">
    <property type="entry name" value="tRNA_m1G_MTases_N"/>
</dbReference>
<dbReference type="PANTHER" id="PTHR12029">
    <property type="entry name" value="RNA METHYLTRANSFERASE"/>
    <property type="match status" value="1"/>
</dbReference>
<dbReference type="InterPro" id="IPR029028">
    <property type="entry name" value="Alpha/beta_knot_MTases"/>
</dbReference>
<dbReference type="PANTHER" id="PTHR12029:SF11">
    <property type="entry name" value="METHYLTRANSFERASE TARBP1-RELATED"/>
    <property type="match status" value="1"/>
</dbReference>
<dbReference type="GeneID" id="106811809"/>
<evidence type="ECO:0000313" key="4">
    <source>
        <dbReference type="Proteomes" id="UP000695022"/>
    </source>
</evidence>
<dbReference type="RefSeq" id="XP_014671014.1">
    <property type="nucleotide sequence ID" value="XM_014815528.1"/>
</dbReference>
<accession>A0ABM1EFP3</accession>